<sequence>MKQLNFSHALSLLALATFSSTAVELYSDDNTDLTMYGAIAAHLSSYHYDPESPMGSGDAIGYESGNLYIEDPGSWIGFDITHTLGDYRAIVKLEYDVNFGTQSDESDVALAQRQTYVGFGHTTYGDITIGRQESPYVKSDVGYYAYFAGGLNMMQSDQLGSRRTKNTLIWKKETDNFYIGLQYQAKRSEDHIGFGNRLNFGAFLPAVSDEITIDSGFGAATTYTTSLGTYFVAAYNQANDISGKVIDLLGDANQEITLNNANIKQLALGVEQHFLDGDASLSARFERFEARNGTGGTDLNTTTDNFGLGANLYVSDSVRIYGGYEFGIERDNTTNAVATKTSMFNLGTAWAPVPWGELYLESYSDAVTLNNSTNWVTGGVHDYYGRNTHFFLGAAVFF</sequence>
<keyword evidence="8" id="KW-0626">Porin</keyword>
<dbReference type="EMBL" id="JAKRRY010000004">
    <property type="protein sequence ID" value="MCW8345375.1"/>
    <property type="molecule type" value="Genomic_DNA"/>
</dbReference>
<feature type="signal peptide" evidence="11">
    <location>
        <begin position="1"/>
        <end position="22"/>
    </location>
</feature>
<dbReference type="RefSeq" id="WP_265673818.1">
    <property type="nucleotide sequence ID" value="NZ_JAKRRY010000004.1"/>
</dbReference>
<dbReference type="PANTHER" id="PTHR34501">
    <property type="entry name" value="PROTEIN YDDL-RELATED"/>
    <property type="match status" value="1"/>
</dbReference>
<feature type="chain" id="PRO_5040815003" evidence="11">
    <location>
        <begin position="23"/>
        <end position="398"/>
    </location>
</feature>
<evidence type="ECO:0000256" key="1">
    <source>
        <dbReference type="ARBA" id="ARBA00004571"/>
    </source>
</evidence>
<evidence type="ECO:0000313" key="12">
    <source>
        <dbReference type="EMBL" id="MCW8345375.1"/>
    </source>
</evidence>
<name>A0A9X3CMV3_9VIBR</name>
<dbReference type="PANTHER" id="PTHR34501:SF9">
    <property type="entry name" value="MAJOR OUTER MEMBRANE PROTEIN P.IA"/>
    <property type="match status" value="1"/>
</dbReference>
<evidence type="ECO:0000256" key="10">
    <source>
        <dbReference type="ARBA" id="ARBA00023237"/>
    </source>
</evidence>
<dbReference type="GO" id="GO:0006811">
    <property type="term" value="P:monoatomic ion transport"/>
    <property type="evidence" value="ECO:0007669"/>
    <property type="project" value="UniProtKB-KW"/>
</dbReference>
<keyword evidence="7" id="KW-0406">Ion transport</keyword>
<dbReference type="CDD" id="cd00342">
    <property type="entry name" value="gram_neg_porins"/>
    <property type="match status" value="1"/>
</dbReference>
<reference evidence="12" key="1">
    <citation type="submission" date="2022-02" db="EMBL/GenBank/DDBJ databases">
        <title>Vibrio sp. nov, a new bacterium isolated from seawater.</title>
        <authorList>
            <person name="Yuan Y."/>
        </authorList>
    </citation>
    <scope>NUCLEOTIDE SEQUENCE</scope>
    <source>
        <strain evidence="12">ZSDZ65</strain>
    </source>
</reference>
<protein>
    <submittedName>
        <fullName evidence="12">Porin</fullName>
    </submittedName>
</protein>
<dbReference type="InterPro" id="IPR050298">
    <property type="entry name" value="Gram-neg_bact_OMP"/>
</dbReference>
<keyword evidence="3" id="KW-0813">Transport</keyword>
<evidence type="ECO:0000256" key="3">
    <source>
        <dbReference type="ARBA" id="ARBA00022448"/>
    </source>
</evidence>
<evidence type="ECO:0000256" key="5">
    <source>
        <dbReference type="ARBA" id="ARBA00022692"/>
    </source>
</evidence>
<keyword evidence="5" id="KW-0812">Transmembrane</keyword>
<keyword evidence="4" id="KW-1134">Transmembrane beta strand</keyword>
<evidence type="ECO:0000256" key="7">
    <source>
        <dbReference type="ARBA" id="ARBA00023065"/>
    </source>
</evidence>
<dbReference type="AlphaFoldDB" id="A0A9X3CMV3"/>
<evidence type="ECO:0000256" key="4">
    <source>
        <dbReference type="ARBA" id="ARBA00022452"/>
    </source>
</evidence>
<dbReference type="Proteomes" id="UP001155587">
    <property type="component" value="Unassembled WGS sequence"/>
</dbReference>
<dbReference type="InterPro" id="IPR033900">
    <property type="entry name" value="Gram_neg_porin_domain"/>
</dbReference>
<keyword evidence="9" id="KW-0472">Membrane</keyword>
<gene>
    <name evidence="12" type="ORF">MD535_04930</name>
</gene>
<dbReference type="SUPFAM" id="SSF56935">
    <property type="entry name" value="Porins"/>
    <property type="match status" value="1"/>
</dbReference>
<evidence type="ECO:0000313" key="13">
    <source>
        <dbReference type="Proteomes" id="UP001155587"/>
    </source>
</evidence>
<evidence type="ECO:0000256" key="9">
    <source>
        <dbReference type="ARBA" id="ARBA00023136"/>
    </source>
</evidence>
<dbReference type="GO" id="GO:0046930">
    <property type="term" value="C:pore complex"/>
    <property type="evidence" value="ECO:0007669"/>
    <property type="project" value="UniProtKB-KW"/>
</dbReference>
<evidence type="ECO:0000256" key="6">
    <source>
        <dbReference type="ARBA" id="ARBA00022729"/>
    </source>
</evidence>
<comment type="subunit">
    <text evidence="2">Homotrimer.</text>
</comment>
<evidence type="ECO:0000256" key="2">
    <source>
        <dbReference type="ARBA" id="ARBA00011233"/>
    </source>
</evidence>
<keyword evidence="10" id="KW-0998">Cell outer membrane</keyword>
<dbReference type="GO" id="GO:0015288">
    <property type="term" value="F:porin activity"/>
    <property type="evidence" value="ECO:0007669"/>
    <property type="project" value="UniProtKB-KW"/>
</dbReference>
<comment type="caution">
    <text evidence="12">The sequence shown here is derived from an EMBL/GenBank/DDBJ whole genome shotgun (WGS) entry which is preliminary data.</text>
</comment>
<proteinExistence type="predicted"/>
<dbReference type="Gene3D" id="2.40.160.10">
    <property type="entry name" value="Porin"/>
    <property type="match status" value="1"/>
</dbReference>
<keyword evidence="6 11" id="KW-0732">Signal</keyword>
<evidence type="ECO:0000256" key="11">
    <source>
        <dbReference type="SAM" id="SignalP"/>
    </source>
</evidence>
<organism evidence="12 13">
    <name type="scientific">Vibrio qingdaonensis</name>
    <dbReference type="NCBI Taxonomy" id="2829491"/>
    <lineage>
        <taxon>Bacteria</taxon>
        <taxon>Pseudomonadati</taxon>
        <taxon>Pseudomonadota</taxon>
        <taxon>Gammaproteobacteria</taxon>
        <taxon>Vibrionales</taxon>
        <taxon>Vibrionaceae</taxon>
        <taxon>Vibrio</taxon>
    </lineage>
</organism>
<accession>A0A9X3CMV3</accession>
<evidence type="ECO:0000256" key="8">
    <source>
        <dbReference type="ARBA" id="ARBA00023114"/>
    </source>
</evidence>
<dbReference type="InterPro" id="IPR023614">
    <property type="entry name" value="Porin_dom_sf"/>
</dbReference>
<keyword evidence="13" id="KW-1185">Reference proteome</keyword>
<dbReference type="GO" id="GO:0009279">
    <property type="term" value="C:cell outer membrane"/>
    <property type="evidence" value="ECO:0007669"/>
    <property type="project" value="UniProtKB-SubCell"/>
</dbReference>
<comment type="subcellular location">
    <subcellularLocation>
        <location evidence="1">Cell outer membrane</location>
        <topology evidence="1">Multi-pass membrane protein</topology>
    </subcellularLocation>
</comment>